<evidence type="ECO:0000313" key="2">
    <source>
        <dbReference type="Proteomes" id="UP001161017"/>
    </source>
</evidence>
<dbReference type="AlphaFoldDB" id="A0AA43TXU4"/>
<comment type="caution">
    <text evidence="1">The sequence shown here is derived from an EMBL/GenBank/DDBJ whole genome shotgun (WGS) entry which is preliminary data.</text>
</comment>
<dbReference type="PANTHER" id="PTHR38886:SF1">
    <property type="entry name" value="NACHT-NTPASE AND P-LOOP NTPASES N-TERMINAL DOMAIN-CONTAINING PROTEIN"/>
    <property type="match status" value="1"/>
</dbReference>
<accession>A0AA43TXU4</accession>
<dbReference type="EMBL" id="JAPUFD010000016">
    <property type="protein sequence ID" value="MDI1491849.1"/>
    <property type="molecule type" value="Genomic_DNA"/>
</dbReference>
<organism evidence="1 2">
    <name type="scientific">Ramalina farinacea</name>
    <dbReference type="NCBI Taxonomy" id="258253"/>
    <lineage>
        <taxon>Eukaryota</taxon>
        <taxon>Fungi</taxon>
        <taxon>Dikarya</taxon>
        <taxon>Ascomycota</taxon>
        <taxon>Pezizomycotina</taxon>
        <taxon>Lecanoromycetes</taxon>
        <taxon>OSLEUM clade</taxon>
        <taxon>Lecanoromycetidae</taxon>
        <taxon>Lecanorales</taxon>
        <taxon>Lecanorineae</taxon>
        <taxon>Ramalinaceae</taxon>
        <taxon>Ramalina</taxon>
    </lineage>
</organism>
<name>A0AA43TXU4_9LECA</name>
<sequence length="219" mass="24680">MPITFGSVGDIISICLLFKDLIKTLQNSRASSTEYQAVTQELWSLEQALLQVEQSLRSCKRSPELDALAQMAVNVAERCGKSVGEFSAHIKSYEEDLGATATSSLSRGVVRKVKWQLVEKERLDRFRSETQAQCMTMNVLLDTFTIAFTKSNVEESRMRFDRTDRANAELSAKQDMHFGQIEEGIDINNMMIKGTQSMITQVATMIDLYFVRSRLAISS</sequence>
<dbReference type="PANTHER" id="PTHR38886">
    <property type="entry name" value="SESA DOMAIN-CONTAINING PROTEIN"/>
    <property type="match status" value="1"/>
</dbReference>
<evidence type="ECO:0000313" key="1">
    <source>
        <dbReference type="EMBL" id="MDI1491849.1"/>
    </source>
</evidence>
<proteinExistence type="predicted"/>
<dbReference type="Proteomes" id="UP001161017">
    <property type="component" value="Unassembled WGS sequence"/>
</dbReference>
<gene>
    <name evidence="1" type="ORF">OHK93_003060</name>
</gene>
<reference evidence="1" key="1">
    <citation type="journal article" date="2023" name="Genome Biol. Evol.">
        <title>First Whole Genome Sequence and Flow Cytometry Genome Size Data for the Lichen-Forming Fungus Ramalina farinacea (Ascomycota).</title>
        <authorList>
            <person name="Llewellyn T."/>
            <person name="Mian S."/>
            <person name="Hill R."/>
            <person name="Leitch I.J."/>
            <person name="Gaya E."/>
        </authorList>
    </citation>
    <scope>NUCLEOTIDE SEQUENCE</scope>
    <source>
        <strain evidence="1">LIQ254RAFAR</strain>
    </source>
</reference>
<evidence type="ECO:0008006" key="3">
    <source>
        <dbReference type="Google" id="ProtNLM"/>
    </source>
</evidence>
<keyword evidence="2" id="KW-1185">Reference proteome</keyword>
<protein>
    <recommendedName>
        <fullName evidence="3">Fungal N-terminal domain-containing protein</fullName>
    </recommendedName>
</protein>